<keyword evidence="2 5" id="KW-0812">Transmembrane</keyword>
<keyword evidence="1" id="KW-1003">Cell membrane</keyword>
<organism evidence="7 8">
    <name type="scientific">Thioalkalivibrio denitrificans</name>
    <dbReference type="NCBI Taxonomy" id="108003"/>
    <lineage>
        <taxon>Bacteria</taxon>
        <taxon>Pseudomonadati</taxon>
        <taxon>Pseudomonadota</taxon>
        <taxon>Gammaproteobacteria</taxon>
        <taxon>Chromatiales</taxon>
        <taxon>Ectothiorhodospiraceae</taxon>
        <taxon>Thioalkalivibrio</taxon>
    </lineage>
</organism>
<sequence length="97" mass="10868">MRKLILVIILILAVLVGASFTLLNADPVLVNLYALRVELPLSVVIFSSLLVGAVLASIACVGLMLRRVRDNRQLHKRVRLAEDELSKLRKIPIKDHY</sequence>
<protein>
    <recommendedName>
        <fullName evidence="6">Lipopolysaccharide assembly protein A domain-containing protein</fullName>
    </recommendedName>
</protein>
<comment type="caution">
    <text evidence="7">The sequence shown here is derived from an EMBL/GenBank/DDBJ whole genome shotgun (WGS) entry which is preliminary data.</text>
</comment>
<dbReference type="InterPro" id="IPR010445">
    <property type="entry name" value="LapA_dom"/>
</dbReference>
<dbReference type="EMBL" id="MVBK01000040">
    <property type="protein sequence ID" value="OOG25189.1"/>
    <property type="molecule type" value="Genomic_DNA"/>
</dbReference>
<dbReference type="GO" id="GO:0005886">
    <property type="term" value="C:plasma membrane"/>
    <property type="evidence" value="ECO:0007669"/>
    <property type="project" value="InterPro"/>
</dbReference>
<name>A0A1V3NJA2_9GAMM</name>
<evidence type="ECO:0000313" key="7">
    <source>
        <dbReference type="EMBL" id="OOG25189.1"/>
    </source>
</evidence>
<dbReference type="Pfam" id="PF06305">
    <property type="entry name" value="LapA_dom"/>
    <property type="match status" value="1"/>
</dbReference>
<dbReference type="STRING" id="108003.B1C78_07160"/>
<dbReference type="RefSeq" id="WP_077278469.1">
    <property type="nucleotide sequence ID" value="NZ_MVBK01000040.1"/>
</dbReference>
<keyword evidence="4 5" id="KW-0472">Membrane</keyword>
<accession>A0A1V3NJA2</accession>
<gene>
    <name evidence="7" type="ORF">B1C78_07160</name>
</gene>
<evidence type="ECO:0000256" key="3">
    <source>
        <dbReference type="ARBA" id="ARBA00022989"/>
    </source>
</evidence>
<feature type="domain" description="Lipopolysaccharide assembly protein A" evidence="6">
    <location>
        <begin position="23"/>
        <end position="85"/>
    </location>
</feature>
<dbReference type="Proteomes" id="UP000189462">
    <property type="component" value="Unassembled WGS sequence"/>
</dbReference>
<evidence type="ECO:0000256" key="4">
    <source>
        <dbReference type="ARBA" id="ARBA00023136"/>
    </source>
</evidence>
<keyword evidence="8" id="KW-1185">Reference proteome</keyword>
<dbReference type="AlphaFoldDB" id="A0A1V3NJA2"/>
<reference evidence="7 8" key="1">
    <citation type="submission" date="2017-02" db="EMBL/GenBank/DDBJ databases">
        <title>Genomic diversity within the haloalkaliphilic genus Thioalkalivibrio.</title>
        <authorList>
            <person name="Ahn A.-C."/>
            <person name="Meier-Kolthoff J."/>
            <person name="Overmars L."/>
            <person name="Richter M."/>
            <person name="Woyke T."/>
            <person name="Sorokin D.Y."/>
            <person name="Muyzer G."/>
        </authorList>
    </citation>
    <scope>NUCLEOTIDE SEQUENCE [LARGE SCALE GENOMIC DNA]</scope>
    <source>
        <strain evidence="7 8">ALJD</strain>
    </source>
</reference>
<evidence type="ECO:0000256" key="5">
    <source>
        <dbReference type="SAM" id="Phobius"/>
    </source>
</evidence>
<keyword evidence="3 5" id="KW-1133">Transmembrane helix</keyword>
<feature type="transmembrane region" description="Helical" evidence="5">
    <location>
        <begin position="41"/>
        <end position="65"/>
    </location>
</feature>
<evidence type="ECO:0000313" key="8">
    <source>
        <dbReference type="Proteomes" id="UP000189462"/>
    </source>
</evidence>
<evidence type="ECO:0000259" key="6">
    <source>
        <dbReference type="Pfam" id="PF06305"/>
    </source>
</evidence>
<dbReference type="OrthoDB" id="5785306at2"/>
<proteinExistence type="predicted"/>
<evidence type="ECO:0000256" key="1">
    <source>
        <dbReference type="ARBA" id="ARBA00022475"/>
    </source>
</evidence>
<evidence type="ECO:0000256" key="2">
    <source>
        <dbReference type="ARBA" id="ARBA00022692"/>
    </source>
</evidence>